<accession>A0A1Y5FCB4</accession>
<proteinExistence type="predicted"/>
<name>A0A1Y5FCB4_9BACT</name>
<reference evidence="2" key="1">
    <citation type="journal article" date="2017" name="Proc. Natl. Acad. Sci. U.S.A.">
        <title>Simulation of Deepwater Horizon oil plume reveals substrate specialization within a complex community of hydrocarbon-degraders.</title>
        <authorList>
            <person name="Hu P."/>
            <person name="Dubinsky E.A."/>
            <person name="Probst A.J."/>
            <person name="Wang J."/>
            <person name="Sieber C.M.K."/>
            <person name="Tom L.M."/>
            <person name="Gardinali P."/>
            <person name="Banfield J.F."/>
            <person name="Atlas R.M."/>
            <person name="Andersen G.L."/>
        </authorList>
    </citation>
    <scope>NUCLEOTIDE SEQUENCE [LARGE SCALE GENOMIC DNA]</scope>
</reference>
<dbReference type="AlphaFoldDB" id="A0A1Y5FCB4"/>
<gene>
    <name evidence="1" type="ORF">A9Q84_01710</name>
</gene>
<comment type="caution">
    <text evidence="1">The sequence shown here is derived from an EMBL/GenBank/DDBJ whole genome shotgun (WGS) entry which is preliminary data.</text>
</comment>
<sequence length="103" mass="12140">MDDMKRVNVHIPKDYYESIMERGLKLSGVIREALEDQLNPNTITISVSEDTHRIYMDLFSTTNCEDKDFEPYLREALQKFVSDIIEKRSDKLLSLKKELEVKK</sequence>
<evidence type="ECO:0000313" key="1">
    <source>
        <dbReference type="EMBL" id="OUR99768.1"/>
    </source>
</evidence>
<evidence type="ECO:0000313" key="2">
    <source>
        <dbReference type="Proteomes" id="UP000196531"/>
    </source>
</evidence>
<organism evidence="1 2">
    <name type="scientific">Halobacteriovorax marinus</name>
    <dbReference type="NCBI Taxonomy" id="97084"/>
    <lineage>
        <taxon>Bacteria</taxon>
        <taxon>Pseudomonadati</taxon>
        <taxon>Bdellovibrionota</taxon>
        <taxon>Bacteriovoracia</taxon>
        <taxon>Bacteriovoracales</taxon>
        <taxon>Halobacteriovoraceae</taxon>
        <taxon>Halobacteriovorax</taxon>
    </lineage>
</organism>
<protein>
    <submittedName>
        <fullName evidence="1">Uncharacterized protein</fullName>
    </submittedName>
</protein>
<dbReference type="EMBL" id="MAAO01000002">
    <property type="protein sequence ID" value="OUR99768.1"/>
    <property type="molecule type" value="Genomic_DNA"/>
</dbReference>
<dbReference type="Proteomes" id="UP000196531">
    <property type="component" value="Unassembled WGS sequence"/>
</dbReference>